<dbReference type="InterPro" id="IPR000326">
    <property type="entry name" value="PAP2/HPO"/>
</dbReference>
<reference evidence="3 4" key="1">
    <citation type="submission" date="2019-09" db="EMBL/GenBank/DDBJ databases">
        <title>Actinomadura physcomitrii sp. nov., a novel actinomycete isolated from moss [Physcomitrium sphaericum (Ludw) Fuernr].</title>
        <authorList>
            <person name="Zhuang X."/>
            <person name="Liu C."/>
        </authorList>
    </citation>
    <scope>NUCLEOTIDE SEQUENCE [LARGE SCALE GENOMIC DNA]</scope>
    <source>
        <strain evidence="3 4">HMC1</strain>
    </source>
</reference>
<feature type="transmembrane region" description="Helical" evidence="1">
    <location>
        <begin position="170"/>
        <end position="190"/>
    </location>
</feature>
<feature type="transmembrane region" description="Helical" evidence="1">
    <location>
        <begin position="45"/>
        <end position="70"/>
    </location>
</feature>
<dbReference type="Gene3D" id="1.20.144.10">
    <property type="entry name" value="Phosphatidic acid phosphatase type 2/haloperoxidase"/>
    <property type="match status" value="1"/>
</dbReference>
<proteinExistence type="predicted"/>
<protein>
    <submittedName>
        <fullName evidence="3">Phosphatase PAP2 family protein</fullName>
    </submittedName>
</protein>
<dbReference type="RefSeq" id="WP_151565656.1">
    <property type="nucleotide sequence ID" value="NZ_WBMT01000017.1"/>
</dbReference>
<accession>A0A6H9YGL3</accession>
<keyword evidence="4" id="KW-1185">Reference proteome</keyword>
<keyword evidence="1" id="KW-0472">Membrane</keyword>
<evidence type="ECO:0000256" key="1">
    <source>
        <dbReference type="SAM" id="Phobius"/>
    </source>
</evidence>
<comment type="caution">
    <text evidence="3">The sequence shown here is derived from an EMBL/GenBank/DDBJ whole genome shotgun (WGS) entry which is preliminary data.</text>
</comment>
<dbReference type="SUPFAM" id="SSF48317">
    <property type="entry name" value="Acid phosphatase/Vanadium-dependent haloperoxidase"/>
    <property type="match status" value="1"/>
</dbReference>
<sequence length="273" mass="29363">MLLGIIGGIVGTVVVLAASLALSFRGRAEFAPGKLRTLQGQATETVGPFGAFVFFMGAGVFVITVVAIPFGEAIALLDGPVDHSVYRWVERHQTDGWYDALLAIGQMGDMYQIWSFGLIAGALLTFLAPAGRRWVPVTVMLTTIVVEHFQQMGMSRIVDRGHPPNTTGTFPSGGCARLICITGMAMFLLFAYVKVSKRVRGICWALLATLAYVEGFTRLYVSKHWLTDIPAGWLYGAVLLVTLAFAVRPLLAPAVAATSPVGDERAIKSDVLT</sequence>
<organism evidence="3 4">
    <name type="scientific">Actinomadura rudentiformis</name>
    <dbReference type="NCBI Taxonomy" id="359158"/>
    <lineage>
        <taxon>Bacteria</taxon>
        <taxon>Bacillati</taxon>
        <taxon>Actinomycetota</taxon>
        <taxon>Actinomycetes</taxon>
        <taxon>Streptosporangiales</taxon>
        <taxon>Thermomonosporaceae</taxon>
        <taxon>Actinomadura</taxon>
    </lineage>
</organism>
<evidence type="ECO:0000313" key="3">
    <source>
        <dbReference type="EMBL" id="KAB2344028.1"/>
    </source>
</evidence>
<keyword evidence="1" id="KW-1133">Transmembrane helix</keyword>
<feature type="transmembrane region" description="Helical" evidence="1">
    <location>
        <begin position="134"/>
        <end position="150"/>
    </location>
</feature>
<dbReference type="AlphaFoldDB" id="A0A6H9YGL3"/>
<feature type="transmembrane region" description="Helical" evidence="1">
    <location>
        <begin position="111"/>
        <end position="127"/>
    </location>
</feature>
<dbReference type="Pfam" id="PF01569">
    <property type="entry name" value="PAP2"/>
    <property type="match status" value="1"/>
</dbReference>
<dbReference type="OrthoDB" id="5289372at2"/>
<dbReference type="Proteomes" id="UP000468735">
    <property type="component" value="Unassembled WGS sequence"/>
</dbReference>
<keyword evidence="1" id="KW-0812">Transmembrane</keyword>
<dbReference type="InterPro" id="IPR036938">
    <property type="entry name" value="PAP2/HPO_sf"/>
</dbReference>
<dbReference type="EMBL" id="WBMT01000017">
    <property type="protein sequence ID" value="KAB2344028.1"/>
    <property type="molecule type" value="Genomic_DNA"/>
</dbReference>
<feature type="domain" description="Phosphatidic acid phosphatase type 2/haloperoxidase" evidence="2">
    <location>
        <begin position="120"/>
        <end position="242"/>
    </location>
</feature>
<evidence type="ECO:0000313" key="4">
    <source>
        <dbReference type="Proteomes" id="UP000468735"/>
    </source>
</evidence>
<feature type="transmembrane region" description="Helical" evidence="1">
    <location>
        <begin position="233"/>
        <end position="251"/>
    </location>
</feature>
<evidence type="ECO:0000259" key="2">
    <source>
        <dbReference type="Pfam" id="PF01569"/>
    </source>
</evidence>
<feature type="transmembrane region" description="Helical" evidence="1">
    <location>
        <begin position="6"/>
        <end position="24"/>
    </location>
</feature>
<gene>
    <name evidence="3" type="ORF">F8566_32360</name>
</gene>
<name>A0A6H9YGL3_9ACTN</name>
<feature type="transmembrane region" description="Helical" evidence="1">
    <location>
        <begin position="202"/>
        <end position="221"/>
    </location>
</feature>